<keyword evidence="2" id="KW-0808">Transferase</keyword>
<sequence length="169" mass="19060">MTAAAFFYGTLMSPVVRNRVLCGADASVDHHELKNSKIKPQHAVLKGHRRHALKGRDYPAVVYTGDDKDEVTGILVQGLHALDVNRLDAFEGPEYKRTPVQVTAISDDQDGQQEPVDCDVYLWIGDKGILEEQGWNLEDFVNGGKQKDWLQDRCEFFSVDDLDIHHNNN</sequence>
<name>A0AAD7VAQ7_9FUNG</name>
<dbReference type="Pfam" id="PF06094">
    <property type="entry name" value="GGACT"/>
    <property type="match status" value="1"/>
</dbReference>
<accession>A0AAD7VAQ7</accession>
<comment type="similarity">
    <text evidence="1">Belongs to the gamma-glutamylcyclotransferase family.</text>
</comment>
<dbReference type="InterPro" id="IPR036568">
    <property type="entry name" value="GGCT-like_sf"/>
</dbReference>
<gene>
    <name evidence="5" type="ORF">O0I10_001806</name>
</gene>
<comment type="caution">
    <text evidence="5">The sequence shown here is derived from an EMBL/GenBank/DDBJ whole genome shotgun (WGS) entry which is preliminary data.</text>
</comment>
<evidence type="ECO:0000256" key="2">
    <source>
        <dbReference type="ARBA" id="ARBA00022679"/>
    </source>
</evidence>
<evidence type="ECO:0000313" key="6">
    <source>
        <dbReference type="Proteomes" id="UP001234581"/>
    </source>
</evidence>
<evidence type="ECO:0000313" key="5">
    <source>
        <dbReference type="EMBL" id="KAJ8662114.1"/>
    </source>
</evidence>
<dbReference type="GO" id="GO:0016740">
    <property type="term" value="F:transferase activity"/>
    <property type="evidence" value="ECO:0007669"/>
    <property type="project" value="UniProtKB-KW"/>
</dbReference>
<dbReference type="InterPro" id="IPR045038">
    <property type="entry name" value="AIG2-like"/>
</dbReference>
<dbReference type="Proteomes" id="UP001234581">
    <property type="component" value="Unassembled WGS sequence"/>
</dbReference>
<evidence type="ECO:0000256" key="1">
    <source>
        <dbReference type="ARBA" id="ARBA00008861"/>
    </source>
</evidence>
<feature type="domain" description="Gamma-glutamylcyclotransferase AIG2-like" evidence="4">
    <location>
        <begin position="6"/>
        <end position="135"/>
    </location>
</feature>
<proteinExistence type="inferred from homology"/>
<dbReference type="RefSeq" id="XP_058347027.1">
    <property type="nucleotide sequence ID" value="XM_058481896.1"/>
</dbReference>
<evidence type="ECO:0000256" key="3">
    <source>
        <dbReference type="ARBA" id="ARBA00030602"/>
    </source>
</evidence>
<keyword evidence="6" id="KW-1185">Reference proteome</keyword>
<dbReference type="PANTHER" id="PTHR31544:SF2">
    <property type="entry name" value="AIG2-LIKE PROTEIN D"/>
    <property type="match status" value="1"/>
</dbReference>
<dbReference type="GeneID" id="83209224"/>
<dbReference type="EMBL" id="JARTCD010000005">
    <property type="protein sequence ID" value="KAJ8662114.1"/>
    <property type="molecule type" value="Genomic_DNA"/>
</dbReference>
<dbReference type="CDD" id="cd06661">
    <property type="entry name" value="GGCT_like"/>
    <property type="match status" value="1"/>
</dbReference>
<dbReference type="SUPFAM" id="SSF110857">
    <property type="entry name" value="Gamma-glutamyl cyclotransferase-like"/>
    <property type="match status" value="1"/>
</dbReference>
<dbReference type="Gene3D" id="3.10.490.10">
    <property type="entry name" value="Gamma-glutamyl cyclotransferase-like"/>
    <property type="match status" value="1"/>
</dbReference>
<dbReference type="InterPro" id="IPR013024">
    <property type="entry name" value="GGCT-like"/>
</dbReference>
<evidence type="ECO:0000259" key="4">
    <source>
        <dbReference type="Pfam" id="PF06094"/>
    </source>
</evidence>
<dbReference type="AlphaFoldDB" id="A0AAD7VAQ7"/>
<reference evidence="5 6" key="1">
    <citation type="submission" date="2023-03" db="EMBL/GenBank/DDBJ databases">
        <title>Genome sequence of Lichtheimia ornata CBS 291.66.</title>
        <authorList>
            <person name="Mohabir J.T."/>
            <person name="Shea T.P."/>
            <person name="Kurbessoian T."/>
            <person name="Berby B."/>
            <person name="Fontaine J."/>
            <person name="Livny J."/>
            <person name="Gnirke A."/>
            <person name="Stajich J.E."/>
            <person name="Cuomo C.A."/>
        </authorList>
    </citation>
    <scope>NUCLEOTIDE SEQUENCE [LARGE SCALE GENOMIC DNA]</scope>
    <source>
        <strain evidence="5">CBS 291.66</strain>
    </source>
</reference>
<dbReference type="InterPro" id="IPR009288">
    <property type="entry name" value="AIG2-like_dom"/>
</dbReference>
<protein>
    <recommendedName>
        <fullName evidence="3">Putative gamma-glutamylcyclotransferase</fullName>
    </recommendedName>
</protein>
<dbReference type="PANTHER" id="PTHR31544">
    <property type="entry name" value="AIG2-LIKE PROTEIN D"/>
    <property type="match status" value="1"/>
</dbReference>
<organism evidence="5 6">
    <name type="scientific">Lichtheimia ornata</name>
    <dbReference type="NCBI Taxonomy" id="688661"/>
    <lineage>
        <taxon>Eukaryota</taxon>
        <taxon>Fungi</taxon>
        <taxon>Fungi incertae sedis</taxon>
        <taxon>Mucoromycota</taxon>
        <taxon>Mucoromycotina</taxon>
        <taxon>Mucoromycetes</taxon>
        <taxon>Mucorales</taxon>
        <taxon>Lichtheimiaceae</taxon>
        <taxon>Lichtheimia</taxon>
    </lineage>
</organism>